<name>A0A0F9EWI6_9ZZZZ</name>
<organism evidence="1">
    <name type="scientific">marine sediment metagenome</name>
    <dbReference type="NCBI Taxonomy" id="412755"/>
    <lineage>
        <taxon>unclassified sequences</taxon>
        <taxon>metagenomes</taxon>
        <taxon>ecological metagenomes</taxon>
    </lineage>
</organism>
<proteinExistence type="predicted"/>
<dbReference type="AlphaFoldDB" id="A0A0F9EWI6"/>
<accession>A0A0F9EWI6</accession>
<protein>
    <submittedName>
        <fullName evidence="1">Uncharacterized protein</fullName>
    </submittedName>
</protein>
<sequence length="146" mass="15605">MRLPSIPTAARWAIDANDNIYRLSGNVSIGVSTPNGKLTVDGVVSLIKSAAPSATSGYGKIYIGDDNNLHLVDEDGYDVIVATSTIQEQRWTDSSEQRQLLRDAADGYALLDCTNQPFTGTITIEGDLEVQGTDIYSGSTGSLLHL</sequence>
<comment type="caution">
    <text evidence="1">The sequence shown here is derived from an EMBL/GenBank/DDBJ whole genome shotgun (WGS) entry which is preliminary data.</text>
</comment>
<evidence type="ECO:0000313" key="1">
    <source>
        <dbReference type="EMBL" id="KKL49310.1"/>
    </source>
</evidence>
<reference evidence="1" key="1">
    <citation type="journal article" date="2015" name="Nature">
        <title>Complex archaea that bridge the gap between prokaryotes and eukaryotes.</title>
        <authorList>
            <person name="Spang A."/>
            <person name="Saw J.H."/>
            <person name="Jorgensen S.L."/>
            <person name="Zaremba-Niedzwiedzka K."/>
            <person name="Martijn J."/>
            <person name="Lind A.E."/>
            <person name="van Eijk R."/>
            <person name="Schleper C."/>
            <person name="Guy L."/>
            <person name="Ettema T.J."/>
        </authorList>
    </citation>
    <scope>NUCLEOTIDE SEQUENCE</scope>
</reference>
<dbReference type="EMBL" id="LAZR01033002">
    <property type="protein sequence ID" value="KKL49310.1"/>
    <property type="molecule type" value="Genomic_DNA"/>
</dbReference>
<feature type="non-terminal residue" evidence="1">
    <location>
        <position position="146"/>
    </location>
</feature>
<gene>
    <name evidence="1" type="ORF">LCGC14_2316810</name>
</gene>